<name>T1GHI9_MEGSC</name>
<reference evidence="3" key="1">
    <citation type="submission" date="2013-02" db="EMBL/GenBank/DDBJ databases">
        <authorList>
            <person name="Hughes D."/>
        </authorList>
    </citation>
    <scope>NUCLEOTIDE SEQUENCE</scope>
    <source>
        <strain>Durham</strain>
        <strain evidence="3">NC isolate 2 -- Noor lab</strain>
    </source>
</reference>
<dbReference type="AlphaFoldDB" id="T1GHI9"/>
<reference evidence="2" key="2">
    <citation type="submission" date="2015-06" db="UniProtKB">
        <authorList>
            <consortium name="EnsemblMetazoa"/>
        </authorList>
    </citation>
    <scope>IDENTIFICATION</scope>
</reference>
<evidence type="ECO:0000313" key="3">
    <source>
        <dbReference type="Proteomes" id="UP000015102"/>
    </source>
</evidence>
<dbReference type="EMBL" id="CAQQ02176072">
    <property type="status" value="NOT_ANNOTATED_CDS"/>
    <property type="molecule type" value="Genomic_DNA"/>
</dbReference>
<dbReference type="Proteomes" id="UP000015102">
    <property type="component" value="Unassembled WGS sequence"/>
</dbReference>
<evidence type="ECO:0000256" key="1">
    <source>
        <dbReference type="SAM" id="MobiDB-lite"/>
    </source>
</evidence>
<dbReference type="EMBL" id="CAQQ02176071">
    <property type="status" value="NOT_ANNOTATED_CDS"/>
    <property type="molecule type" value="Genomic_DNA"/>
</dbReference>
<sequence length="148" mass="16781">MKGLTLSTFGSCFFQPMEATNVIIVQPKAPADPYSMALLPRTAIHPPRTDITNLNPSLVHHFGLEHRFLVPVVPDIFHQLPKGNTLSQGITQHNQSPRPSPRWINKTAKEPVYPVEFTELNQGKHIKTWNYRIKDFVKSQSPGIYTLN</sequence>
<evidence type="ECO:0000313" key="2">
    <source>
        <dbReference type="EnsemblMetazoa" id="MESCA002891-PA"/>
    </source>
</evidence>
<organism evidence="2 3">
    <name type="scientific">Megaselia scalaris</name>
    <name type="common">Humpbacked fly</name>
    <name type="synonym">Phora scalaris</name>
    <dbReference type="NCBI Taxonomy" id="36166"/>
    <lineage>
        <taxon>Eukaryota</taxon>
        <taxon>Metazoa</taxon>
        <taxon>Ecdysozoa</taxon>
        <taxon>Arthropoda</taxon>
        <taxon>Hexapoda</taxon>
        <taxon>Insecta</taxon>
        <taxon>Pterygota</taxon>
        <taxon>Neoptera</taxon>
        <taxon>Endopterygota</taxon>
        <taxon>Diptera</taxon>
        <taxon>Brachycera</taxon>
        <taxon>Muscomorpha</taxon>
        <taxon>Platypezoidea</taxon>
        <taxon>Phoridae</taxon>
        <taxon>Megaseliini</taxon>
        <taxon>Megaselia</taxon>
    </lineage>
</organism>
<dbReference type="HOGENOM" id="CLU_1760876_0_0_1"/>
<protein>
    <submittedName>
        <fullName evidence="2">Uncharacterized protein</fullName>
    </submittedName>
</protein>
<keyword evidence="3" id="KW-1185">Reference proteome</keyword>
<dbReference type="EnsemblMetazoa" id="MESCA002891-RA">
    <property type="protein sequence ID" value="MESCA002891-PA"/>
    <property type="gene ID" value="MESCA002891"/>
</dbReference>
<proteinExistence type="predicted"/>
<feature type="region of interest" description="Disordered" evidence="1">
    <location>
        <begin position="85"/>
        <end position="105"/>
    </location>
</feature>
<feature type="compositionally biased region" description="Polar residues" evidence="1">
    <location>
        <begin position="85"/>
        <end position="97"/>
    </location>
</feature>
<dbReference type="EMBL" id="CAQQ02176073">
    <property type="status" value="NOT_ANNOTATED_CDS"/>
    <property type="molecule type" value="Genomic_DNA"/>
</dbReference>
<accession>T1GHI9</accession>